<dbReference type="InterPro" id="IPR009057">
    <property type="entry name" value="Homeodomain-like_sf"/>
</dbReference>
<feature type="domain" description="Homeobox" evidence="10">
    <location>
        <begin position="52"/>
        <end position="112"/>
    </location>
</feature>
<dbReference type="InterPro" id="IPR051306">
    <property type="entry name" value="Homeobox_regulator"/>
</dbReference>
<accession>A0A4W6G9N8</accession>
<dbReference type="PANTHER" id="PTHR46123:SF4">
    <property type="entry name" value="MIX-TYPE HOMEOBOX GENE 1-RELATED"/>
    <property type="match status" value="1"/>
</dbReference>
<dbReference type="RefSeq" id="XP_018534890.1">
    <property type="nucleotide sequence ID" value="XM_018679374.2"/>
</dbReference>
<dbReference type="KEGG" id="lcf:108885165"/>
<keyword evidence="6 7" id="KW-0539">Nucleus</keyword>
<dbReference type="Gene3D" id="1.10.10.60">
    <property type="entry name" value="Homeodomain-like"/>
    <property type="match status" value="1"/>
</dbReference>
<evidence type="ECO:0000313" key="12">
    <source>
        <dbReference type="Proteomes" id="UP000314980"/>
    </source>
</evidence>
<evidence type="ECO:0000256" key="6">
    <source>
        <dbReference type="ARBA" id="ARBA00023242"/>
    </source>
</evidence>
<dbReference type="InParanoid" id="A0A4W6G9N8"/>
<dbReference type="GeneTree" id="ENSGT00940000154537"/>
<reference evidence="13" key="2">
    <citation type="submission" date="2025-04" db="UniProtKB">
        <authorList>
            <consortium name="RefSeq"/>
        </authorList>
    </citation>
    <scope>IDENTIFICATION</scope>
    <source>
        <tissue evidence="13">Brain</tissue>
    </source>
</reference>
<evidence type="ECO:0000256" key="5">
    <source>
        <dbReference type="ARBA" id="ARBA00023155"/>
    </source>
</evidence>
<evidence type="ECO:0000259" key="10">
    <source>
        <dbReference type="PROSITE" id="PS50071"/>
    </source>
</evidence>
<dbReference type="GO" id="GO:0030335">
    <property type="term" value="P:positive regulation of cell migration"/>
    <property type="evidence" value="ECO:0007669"/>
    <property type="project" value="Ensembl"/>
</dbReference>
<keyword evidence="3" id="KW-0217">Developmental protein</keyword>
<dbReference type="CDD" id="cd00086">
    <property type="entry name" value="homeodomain"/>
    <property type="match status" value="1"/>
</dbReference>
<evidence type="ECO:0000256" key="9">
    <source>
        <dbReference type="SAM" id="MobiDB-lite"/>
    </source>
</evidence>
<evidence type="ECO:0000256" key="1">
    <source>
        <dbReference type="ARBA" id="ARBA00004123"/>
    </source>
</evidence>
<dbReference type="GO" id="GO:0000981">
    <property type="term" value="F:DNA-binding transcription factor activity, RNA polymerase II-specific"/>
    <property type="evidence" value="ECO:0007669"/>
    <property type="project" value="TreeGrafter"/>
</dbReference>
<dbReference type="Ensembl" id="ENSLCAT00010061612.1">
    <property type="protein sequence ID" value="ENSLCAP00010059992.1"/>
    <property type="gene ID" value="ENSLCAG00010027933.1"/>
</dbReference>
<comment type="subcellular location">
    <subcellularLocation>
        <location evidence="1 7 8">Nucleus</location>
    </subcellularLocation>
</comment>
<reference evidence="11" key="3">
    <citation type="submission" date="2025-05" db="UniProtKB">
        <authorList>
            <consortium name="Ensembl"/>
        </authorList>
    </citation>
    <scope>IDENTIFICATION</scope>
</reference>
<dbReference type="GO" id="GO:0001757">
    <property type="term" value="P:somite specification"/>
    <property type="evidence" value="ECO:0007669"/>
    <property type="project" value="Ensembl"/>
</dbReference>
<dbReference type="InterPro" id="IPR001356">
    <property type="entry name" value="HD"/>
</dbReference>
<feature type="DNA-binding region" description="Homeobox" evidence="7">
    <location>
        <begin position="54"/>
        <end position="113"/>
    </location>
</feature>
<keyword evidence="12" id="KW-1185">Reference proteome</keyword>
<dbReference type="GO" id="GO:0005634">
    <property type="term" value="C:nucleus"/>
    <property type="evidence" value="ECO:0007669"/>
    <property type="project" value="UniProtKB-SubCell"/>
</dbReference>
<dbReference type="PROSITE" id="PS50071">
    <property type="entry name" value="HOMEOBOX_2"/>
    <property type="match status" value="1"/>
</dbReference>
<proteinExistence type="inferred from homology"/>
<dbReference type="Pfam" id="PF00046">
    <property type="entry name" value="Homeodomain"/>
    <property type="match status" value="1"/>
</dbReference>
<dbReference type="GO" id="GO:0035050">
    <property type="term" value="P:embryonic heart tube development"/>
    <property type="evidence" value="ECO:0007669"/>
    <property type="project" value="Ensembl"/>
</dbReference>
<evidence type="ECO:0000256" key="3">
    <source>
        <dbReference type="ARBA" id="ARBA00022473"/>
    </source>
</evidence>
<name>A0A4W6G9N8_LATCA</name>
<sequence length="318" mass="35031">MNKLNMKRNMQPEQERPFIHEYLLWILSDLDPALLSDESRPAASGGGSSSRSASRRKRTSFSKEHVELLRATFETDPYPGISLRESLSQTTGLPESRIQVWFQNRRARTLKCKGAKKALWGSDSALPPPPPPHRGPQVGPVSLPPPPAYPTPVKEELEESCFYAQCPPAYSAAEERYGSVYRLQQGRSYWSQPGSQTPPAPPLWCHSPLEMRSYSSGSGPAAAAFMYPGTAEQQMFITSSTPDTPDSGYGDIGLENSPPYSQLEDSWSTESRHPGLVQHAPLPELSLQEILGELDEDWLGGEGLENHAAASGEKMSFC</sequence>
<evidence type="ECO:0000256" key="2">
    <source>
        <dbReference type="ARBA" id="ARBA00005733"/>
    </source>
</evidence>
<keyword evidence="4 7" id="KW-0238">DNA-binding</keyword>
<evidence type="ECO:0000256" key="8">
    <source>
        <dbReference type="RuleBase" id="RU000682"/>
    </source>
</evidence>
<evidence type="ECO:0000313" key="11">
    <source>
        <dbReference type="Ensembl" id="ENSLCAP00010059992.1"/>
    </source>
</evidence>
<dbReference type="GO" id="GO:0000977">
    <property type="term" value="F:RNA polymerase II transcription regulatory region sequence-specific DNA binding"/>
    <property type="evidence" value="ECO:0007669"/>
    <property type="project" value="TreeGrafter"/>
</dbReference>
<dbReference type="GO" id="GO:0045893">
    <property type="term" value="P:positive regulation of DNA-templated transcription"/>
    <property type="evidence" value="ECO:0007669"/>
    <property type="project" value="Ensembl"/>
</dbReference>
<feature type="region of interest" description="Disordered" evidence="9">
    <location>
        <begin position="120"/>
        <end position="147"/>
    </location>
</feature>
<dbReference type="PANTHER" id="PTHR46123">
    <property type="entry name" value="MIX-TYPE HOMEOBOX GENE 1-RELATED"/>
    <property type="match status" value="1"/>
</dbReference>
<dbReference type="STRING" id="8187.ENSLCAP00010059992"/>
<dbReference type="SMART" id="SM00389">
    <property type="entry name" value="HOX"/>
    <property type="match status" value="1"/>
</dbReference>
<keyword evidence="5 7" id="KW-0371">Homeobox</keyword>
<dbReference type="OrthoDB" id="6159439at2759"/>
<dbReference type="Proteomes" id="UP000694890">
    <property type="component" value="Linkage group LG16_LG22"/>
</dbReference>
<dbReference type="GeneID" id="108885165"/>
<gene>
    <name evidence="11 13" type="primary">LOC108885165</name>
</gene>
<dbReference type="SUPFAM" id="SSF46689">
    <property type="entry name" value="Homeodomain-like"/>
    <property type="match status" value="1"/>
</dbReference>
<protein>
    <submittedName>
        <fullName evidence="11">Mix-type homeobox gene 1</fullName>
    </submittedName>
    <submittedName>
        <fullName evidence="13">Paired box protein Pax-6</fullName>
    </submittedName>
</protein>
<evidence type="ECO:0000313" key="13">
    <source>
        <dbReference type="RefSeq" id="XP_018534890.1"/>
    </source>
</evidence>
<reference evidence="12" key="1">
    <citation type="submission" date="2015-09" db="EMBL/GenBank/DDBJ databases">
        <authorList>
            <person name="Sai Rama Sridatta P."/>
        </authorList>
    </citation>
    <scope>NUCLEOTIDE SEQUENCE [LARGE SCALE GENOMIC DNA]</scope>
</reference>
<evidence type="ECO:0000256" key="7">
    <source>
        <dbReference type="PROSITE-ProRule" id="PRU00108"/>
    </source>
</evidence>
<organism evidence="11 12">
    <name type="scientific">Lates calcarifer</name>
    <name type="common">Barramundi</name>
    <name type="synonym">Holocentrus calcarifer</name>
    <dbReference type="NCBI Taxonomy" id="8187"/>
    <lineage>
        <taxon>Eukaryota</taxon>
        <taxon>Metazoa</taxon>
        <taxon>Chordata</taxon>
        <taxon>Craniata</taxon>
        <taxon>Vertebrata</taxon>
        <taxon>Euteleostomi</taxon>
        <taxon>Actinopterygii</taxon>
        <taxon>Neopterygii</taxon>
        <taxon>Teleostei</taxon>
        <taxon>Neoteleostei</taxon>
        <taxon>Acanthomorphata</taxon>
        <taxon>Carangaria</taxon>
        <taxon>Carangaria incertae sedis</taxon>
        <taxon>Centropomidae</taxon>
        <taxon>Lates</taxon>
    </lineage>
</organism>
<feature type="region of interest" description="Disordered" evidence="9">
    <location>
        <begin position="36"/>
        <end position="61"/>
    </location>
</feature>
<evidence type="ECO:0000256" key="4">
    <source>
        <dbReference type="ARBA" id="ARBA00023125"/>
    </source>
</evidence>
<dbReference type="Proteomes" id="UP000314980">
    <property type="component" value="Unassembled WGS sequence"/>
</dbReference>
<dbReference type="AlphaFoldDB" id="A0A4W6G9N8"/>
<comment type="similarity">
    <text evidence="2">Belongs to the paired homeobox family.</text>
</comment>
<dbReference type="FunFam" id="1.10.10.60:FF:000312">
    <property type="entry name" value="Mix-type homeobox gene 1"/>
    <property type="match status" value="1"/>
</dbReference>